<evidence type="ECO:0000313" key="2">
    <source>
        <dbReference type="Proteomes" id="UP000256405"/>
    </source>
</evidence>
<gene>
    <name evidence="1" type="ORF">C8N25_11277</name>
</gene>
<evidence type="ECO:0008006" key="3">
    <source>
        <dbReference type="Google" id="ProtNLM"/>
    </source>
</evidence>
<dbReference type="Gene3D" id="3.30.2310.20">
    <property type="entry name" value="RelE-like"/>
    <property type="match status" value="1"/>
</dbReference>
<dbReference type="Proteomes" id="UP000256405">
    <property type="component" value="Unassembled WGS sequence"/>
</dbReference>
<protein>
    <recommendedName>
        <fullName evidence="3">ParE-like toxin of type II ParDE toxin-antitoxin system</fullName>
    </recommendedName>
</protein>
<reference evidence="1 2" key="1">
    <citation type="submission" date="2018-08" db="EMBL/GenBank/DDBJ databases">
        <title>Genomic Encyclopedia of Archaeal and Bacterial Type Strains, Phase II (KMG-II): from individual species to whole genera.</title>
        <authorList>
            <person name="Goeker M."/>
        </authorList>
    </citation>
    <scope>NUCLEOTIDE SEQUENCE [LARGE SCALE GENOMIC DNA]</scope>
    <source>
        <strain evidence="1 2">DSM 15986</strain>
    </source>
</reference>
<sequence>MNFDVLVEPLAKEDIQQAIIFYEERKEGLGKESELELHHYFKILETNPFFQIKYDSVHCLPLKKFPFMIHFTLNEEYRKVIVRAVFHTSRNPQEWGTR</sequence>
<name>A0A3E0DS62_9BACT</name>
<evidence type="ECO:0000313" key="1">
    <source>
        <dbReference type="EMBL" id="REG86373.1"/>
    </source>
</evidence>
<dbReference type="OrthoDB" id="595476at2"/>
<accession>A0A3E0DS62</accession>
<keyword evidence="2" id="KW-1185">Reference proteome</keyword>
<dbReference type="AlphaFoldDB" id="A0A3E0DS62"/>
<dbReference type="InterPro" id="IPR035093">
    <property type="entry name" value="RelE/ParE_toxin_dom_sf"/>
</dbReference>
<dbReference type="EMBL" id="QUNF01000012">
    <property type="protein sequence ID" value="REG86373.1"/>
    <property type="molecule type" value="Genomic_DNA"/>
</dbReference>
<dbReference type="RefSeq" id="WP_086541164.1">
    <property type="nucleotide sequence ID" value="NZ_MSSW01000019.1"/>
</dbReference>
<comment type="caution">
    <text evidence="1">The sequence shown here is derived from an EMBL/GenBank/DDBJ whole genome shotgun (WGS) entry which is preliminary data.</text>
</comment>
<organism evidence="1 2">
    <name type="scientific">Algoriphagus antarcticus</name>
    <dbReference type="NCBI Taxonomy" id="238540"/>
    <lineage>
        <taxon>Bacteria</taxon>
        <taxon>Pseudomonadati</taxon>
        <taxon>Bacteroidota</taxon>
        <taxon>Cytophagia</taxon>
        <taxon>Cytophagales</taxon>
        <taxon>Cyclobacteriaceae</taxon>
        <taxon>Algoriphagus</taxon>
    </lineage>
</organism>
<proteinExistence type="predicted"/>